<feature type="binding site" evidence="10">
    <location>
        <begin position="19"/>
        <end position="24"/>
    </location>
    <ligand>
        <name>substrate</name>
    </ligand>
</feature>
<dbReference type="HAMAP" id="MF_00185">
    <property type="entry name" value="IPP_trans"/>
    <property type="match status" value="1"/>
</dbReference>
<evidence type="ECO:0000256" key="10">
    <source>
        <dbReference type="HAMAP-Rule" id="MF_00185"/>
    </source>
</evidence>
<comment type="caution">
    <text evidence="14">The sequence shown here is derived from an EMBL/GenBank/DDBJ whole genome shotgun (WGS) entry which is preliminary data.</text>
</comment>
<dbReference type="EC" id="2.5.1.75" evidence="10"/>
<gene>
    <name evidence="10" type="primary">miaA</name>
    <name evidence="14" type="ORF">J2S03_001133</name>
</gene>
<keyword evidence="4 10" id="KW-0808">Transferase</keyword>
<evidence type="ECO:0000256" key="11">
    <source>
        <dbReference type="RuleBase" id="RU003783"/>
    </source>
</evidence>
<dbReference type="NCBIfam" id="TIGR00174">
    <property type="entry name" value="miaA"/>
    <property type="match status" value="1"/>
</dbReference>
<evidence type="ECO:0000256" key="12">
    <source>
        <dbReference type="RuleBase" id="RU003784"/>
    </source>
</evidence>
<comment type="caution">
    <text evidence="10">Lacks conserved residue(s) required for the propagation of feature annotation.</text>
</comment>
<keyword evidence="6 10" id="KW-0547">Nucleotide-binding</keyword>
<feature type="binding site" evidence="10">
    <location>
        <begin position="17"/>
        <end position="24"/>
    </location>
    <ligand>
        <name>ATP</name>
        <dbReference type="ChEBI" id="CHEBI:30616"/>
    </ligand>
</feature>
<dbReference type="PANTHER" id="PTHR11088:SF60">
    <property type="entry name" value="TRNA DIMETHYLALLYLTRANSFERASE"/>
    <property type="match status" value="1"/>
</dbReference>
<comment type="subunit">
    <text evidence="10">Monomer.</text>
</comment>
<keyword evidence="5 10" id="KW-0819">tRNA processing</keyword>
<sequence length="330" mass="36374">MDEAMANTRPPVLCIVGPTGVGKSDFGILLAKAVGGEIVSADSMQVYRGMDIGTAKLTPAQMQGVPHHLLSIVDPDEPFTAADWTARADRVIADIHRRGKLPIVVGGTGLYIRAIVEDLDFGRQSGSPEIRQRWQAFADAHGKEALHAQLQKIDPDTALRLHPNDVRRVVRALEVAETRGQPLSATYDWRVRGGRYHTVQLGLTVQREVLYERINRRVDHMIALGLVDEVAGLLHAGYPRTLTAMQAIGYKEIAAYVCGEVDLAQAVEDTKRATRRFAKRQLSWFRRDPRIRWMDRSETAGAAEQDAGDALQITMEMAALAAGIPASRLE</sequence>
<comment type="cofactor">
    <cofactor evidence="1 10">
        <name>Mg(2+)</name>
        <dbReference type="ChEBI" id="CHEBI:18420"/>
    </cofactor>
</comment>
<dbReference type="Proteomes" id="UP001232973">
    <property type="component" value="Unassembled WGS sequence"/>
</dbReference>
<comment type="function">
    <text evidence="2 10 12">Catalyzes the transfer of a dimethylallyl group onto the adenine at position 37 in tRNAs that read codons beginning with uridine, leading to the formation of N6-(dimethylallyl)adenosine (i(6)A).</text>
</comment>
<reference evidence="14 15" key="1">
    <citation type="submission" date="2023-07" db="EMBL/GenBank/DDBJ databases">
        <title>Genomic Encyclopedia of Type Strains, Phase IV (KMG-IV): sequencing the most valuable type-strain genomes for metagenomic binning, comparative biology and taxonomic classification.</title>
        <authorList>
            <person name="Goeker M."/>
        </authorList>
    </citation>
    <scope>NUCLEOTIDE SEQUENCE [LARGE SCALE GENOMIC DNA]</scope>
    <source>
        <strain evidence="14 15">DSM 4006</strain>
    </source>
</reference>
<dbReference type="PANTHER" id="PTHR11088">
    <property type="entry name" value="TRNA DIMETHYLALLYLTRANSFERASE"/>
    <property type="match status" value="1"/>
</dbReference>
<name>A0ABT9XG96_9BACL</name>
<comment type="catalytic activity">
    <reaction evidence="9 10 11">
        <text>adenosine(37) in tRNA + dimethylallyl diphosphate = N(6)-dimethylallyladenosine(37) in tRNA + diphosphate</text>
        <dbReference type="Rhea" id="RHEA:26482"/>
        <dbReference type="Rhea" id="RHEA-COMP:10162"/>
        <dbReference type="Rhea" id="RHEA-COMP:10375"/>
        <dbReference type="ChEBI" id="CHEBI:33019"/>
        <dbReference type="ChEBI" id="CHEBI:57623"/>
        <dbReference type="ChEBI" id="CHEBI:74411"/>
        <dbReference type="ChEBI" id="CHEBI:74415"/>
        <dbReference type="EC" id="2.5.1.75"/>
    </reaction>
</comment>
<dbReference type="SUPFAM" id="SSF52540">
    <property type="entry name" value="P-loop containing nucleoside triphosphate hydrolases"/>
    <property type="match status" value="2"/>
</dbReference>
<dbReference type="InterPro" id="IPR039657">
    <property type="entry name" value="Dimethylallyltransferase"/>
</dbReference>
<keyword evidence="8 10" id="KW-0460">Magnesium</keyword>
<dbReference type="GO" id="GO:0052381">
    <property type="term" value="F:tRNA dimethylallyltransferase activity"/>
    <property type="evidence" value="ECO:0007669"/>
    <property type="project" value="UniProtKB-EC"/>
</dbReference>
<organism evidence="14 15">
    <name type="scientific">Alicyclobacillus cycloheptanicus</name>
    <dbReference type="NCBI Taxonomy" id="1457"/>
    <lineage>
        <taxon>Bacteria</taxon>
        <taxon>Bacillati</taxon>
        <taxon>Bacillota</taxon>
        <taxon>Bacilli</taxon>
        <taxon>Bacillales</taxon>
        <taxon>Alicyclobacillaceae</taxon>
        <taxon>Alicyclobacillus</taxon>
    </lineage>
</organism>
<feature type="site" description="Interaction with substrate tRNA" evidence="10">
    <location>
        <position position="131"/>
    </location>
</feature>
<evidence type="ECO:0000256" key="8">
    <source>
        <dbReference type="ARBA" id="ARBA00022842"/>
    </source>
</evidence>
<keyword evidence="7 10" id="KW-0067">ATP-binding</keyword>
<accession>A0ABT9XG96</accession>
<keyword evidence="15" id="KW-1185">Reference proteome</keyword>
<evidence type="ECO:0000256" key="2">
    <source>
        <dbReference type="ARBA" id="ARBA00003213"/>
    </source>
</evidence>
<evidence type="ECO:0000256" key="6">
    <source>
        <dbReference type="ARBA" id="ARBA00022741"/>
    </source>
</evidence>
<evidence type="ECO:0000256" key="1">
    <source>
        <dbReference type="ARBA" id="ARBA00001946"/>
    </source>
</evidence>
<dbReference type="Gene3D" id="1.10.20.140">
    <property type="match status" value="1"/>
</dbReference>
<dbReference type="EMBL" id="JAUSTP010000006">
    <property type="protein sequence ID" value="MDQ0189313.1"/>
    <property type="molecule type" value="Genomic_DNA"/>
</dbReference>
<evidence type="ECO:0000256" key="13">
    <source>
        <dbReference type="RuleBase" id="RU003785"/>
    </source>
</evidence>
<feature type="site" description="Interaction with substrate tRNA" evidence="10">
    <location>
        <position position="108"/>
    </location>
</feature>
<dbReference type="Gene3D" id="3.40.50.300">
    <property type="entry name" value="P-loop containing nucleotide triphosphate hydrolases"/>
    <property type="match status" value="1"/>
</dbReference>
<proteinExistence type="inferred from homology"/>
<protein>
    <recommendedName>
        <fullName evidence="10">tRNA dimethylallyltransferase</fullName>
        <ecNumber evidence="10">2.5.1.75</ecNumber>
    </recommendedName>
    <alternativeName>
        <fullName evidence="10">Dimethylallyl diphosphate:tRNA dimethylallyltransferase</fullName>
        <shortName evidence="10">DMAPP:tRNA dimethylallyltransferase</shortName>
        <shortName evidence="10">DMATase</shortName>
    </alternativeName>
    <alternativeName>
        <fullName evidence="10">Isopentenyl-diphosphate:tRNA isopentenyltransferase</fullName>
        <shortName evidence="10">IPP transferase</shortName>
        <shortName evidence="10">IPPT</shortName>
        <shortName evidence="10">IPTase</shortName>
    </alternativeName>
</protein>
<evidence type="ECO:0000256" key="7">
    <source>
        <dbReference type="ARBA" id="ARBA00022840"/>
    </source>
</evidence>
<dbReference type="InterPro" id="IPR027417">
    <property type="entry name" value="P-loop_NTPase"/>
</dbReference>
<comment type="similarity">
    <text evidence="3 10 13">Belongs to the IPP transferase family.</text>
</comment>
<dbReference type="RefSeq" id="WP_274456047.1">
    <property type="nucleotide sequence ID" value="NZ_CP067097.1"/>
</dbReference>
<evidence type="ECO:0000256" key="4">
    <source>
        <dbReference type="ARBA" id="ARBA00022679"/>
    </source>
</evidence>
<feature type="region of interest" description="Interaction with substrate tRNA" evidence="10">
    <location>
        <begin position="42"/>
        <end position="45"/>
    </location>
</feature>
<evidence type="ECO:0000256" key="5">
    <source>
        <dbReference type="ARBA" id="ARBA00022694"/>
    </source>
</evidence>
<evidence type="ECO:0000313" key="14">
    <source>
        <dbReference type="EMBL" id="MDQ0189313.1"/>
    </source>
</evidence>
<dbReference type="InterPro" id="IPR018022">
    <property type="entry name" value="IPT"/>
</dbReference>
<evidence type="ECO:0000313" key="15">
    <source>
        <dbReference type="Proteomes" id="UP001232973"/>
    </source>
</evidence>
<evidence type="ECO:0000256" key="9">
    <source>
        <dbReference type="ARBA" id="ARBA00049563"/>
    </source>
</evidence>
<evidence type="ECO:0000256" key="3">
    <source>
        <dbReference type="ARBA" id="ARBA00005842"/>
    </source>
</evidence>
<dbReference type="Pfam" id="PF01715">
    <property type="entry name" value="IPPT"/>
    <property type="match status" value="1"/>
</dbReference>